<dbReference type="EMBL" id="JXBB01000001">
    <property type="protein sequence ID" value="OAR05441.1"/>
    <property type="molecule type" value="Genomic_DNA"/>
</dbReference>
<evidence type="ECO:0000313" key="3">
    <source>
        <dbReference type="EMBL" id="PTQ54345.1"/>
    </source>
</evidence>
<sequence length="93" mass="10623">MRRLRRWFEAGVRVAELPPDVVLDVPRVTAIGTVHLYLENHRGLEAFSATEIRFRTATGRLAVRGEELVLRALDPSEALVEGRIRSVDWDRSE</sequence>
<dbReference type="InterPro" id="IPR038705">
    <property type="entry name" value="YabP_sf"/>
</dbReference>
<organism evidence="3 5">
    <name type="scientific">Hydrogenibacillus schlegelii</name>
    <name type="common">Bacillus schlegelii</name>
    <dbReference type="NCBI Taxonomy" id="1484"/>
    <lineage>
        <taxon>Bacteria</taxon>
        <taxon>Bacillati</taxon>
        <taxon>Bacillota</taxon>
        <taxon>Bacilli</taxon>
        <taxon>Bacillales</taxon>
        <taxon>Bacillales Family X. Incertae Sedis</taxon>
        <taxon>Hydrogenibacillus</taxon>
    </lineage>
</organism>
<dbReference type="Proteomes" id="UP000748108">
    <property type="component" value="Unassembled WGS sequence"/>
</dbReference>
<dbReference type="AlphaFoldDB" id="A0A132MG34"/>
<keyword evidence="4" id="KW-1185">Reference proteome</keyword>
<proteinExistence type="predicted"/>
<dbReference type="Proteomes" id="UP000244180">
    <property type="component" value="Unassembled WGS sequence"/>
</dbReference>
<evidence type="ECO:0000313" key="5">
    <source>
        <dbReference type="Proteomes" id="UP000244180"/>
    </source>
</evidence>
<gene>
    <name evidence="1" type="primary">yqfC</name>
    <name evidence="3" type="ORF">HSCHL_0264</name>
    <name evidence="1" type="ORF">KM312_10075</name>
    <name evidence="2" type="ORF">SA87_11135</name>
</gene>
<name>A0A132MG34_HYDSH</name>
<evidence type="ECO:0000313" key="1">
    <source>
        <dbReference type="EMBL" id="MBT9282972.1"/>
    </source>
</evidence>
<dbReference type="STRING" id="1484.SA87_11135"/>
<dbReference type="EMBL" id="PEBV01000004">
    <property type="protein sequence ID" value="PTQ54345.1"/>
    <property type="molecule type" value="Genomic_DNA"/>
</dbReference>
<dbReference type="InterPro" id="IPR022476">
    <property type="entry name" value="Spore_YabP/YqfC"/>
</dbReference>
<protein>
    <submittedName>
        <fullName evidence="1">Sporulation protein YqfC</fullName>
    </submittedName>
</protein>
<dbReference type="NCBIfam" id="TIGR02856">
    <property type="entry name" value="spore_yqfC"/>
    <property type="match status" value="1"/>
</dbReference>
<reference evidence="3 5" key="2">
    <citation type="submission" date="2017-08" db="EMBL/GenBank/DDBJ databases">
        <title>Burning lignite coal seam in the remote Altai Mountains harbors a hydrogen-driven thermophilic microbial community.</title>
        <authorList>
            <person name="Kadnikov V.V."/>
            <person name="Mardanov A.V."/>
            <person name="Ivasenko D."/>
            <person name="Beletsky A.V."/>
            <person name="Karnachuk O.V."/>
            <person name="Ravin N.V."/>
        </authorList>
    </citation>
    <scope>NUCLEOTIDE SEQUENCE [LARGE SCALE GENOMIC DNA]</scope>
    <source>
        <strain evidence="3">AL33</strain>
    </source>
</reference>
<dbReference type="EMBL" id="JAHHQF010000071">
    <property type="protein sequence ID" value="MBT9282972.1"/>
    <property type="molecule type" value="Genomic_DNA"/>
</dbReference>
<evidence type="ECO:0000313" key="2">
    <source>
        <dbReference type="EMBL" id="OAR05441.1"/>
    </source>
</evidence>
<dbReference type="OrthoDB" id="2989236at2"/>
<evidence type="ECO:0000313" key="4">
    <source>
        <dbReference type="Proteomes" id="UP000243024"/>
    </source>
</evidence>
<reference evidence="2 4" key="1">
    <citation type="submission" date="2015-09" db="EMBL/GenBank/DDBJ databases">
        <title>Draft genome sequence of Hydrogenibacillus schlegelii DSM 2000.</title>
        <authorList>
            <person name="Hemp J."/>
        </authorList>
    </citation>
    <scope>NUCLEOTIDE SEQUENCE [LARGE SCALE GENOMIC DNA]</scope>
    <source>
        <strain evidence="2 4">MA 48</strain>
    </source>
</reference>
<accession>A0A132MG34</accession>
<dbReference type="Pfam" id="PF07873">
    <property type="entry name" value="YabP"/>
    <property type="match status" value="1"/>
</dbReference>
<dbReference type="Proteomes" id="UP000243024">
    <property type="component" value="Unassembled WGS sequence"/>
</dbReference>
<reference evidence="1" key="3">
    <citation type="journal article" date="2021" name="Microbiology">
        <title>Metagenomic Analysis of the Microbial Community in the Underground Coal Fire Area (Kemerovo Region, Russia) Revealed Predominance of Thermophilic Members of the Phyla Deinococcus-thermus, Aquificae, and Firmicutes.</title>
        <authorList>
            <person name="Kadnikov V."/>
            <person name="Mardanov A.V."/>
            <person name="Beletsky A.V."/>
            <person name="Karnachuk O.V."/>
            <person name="Ravin N.V."/>
        </authorList>
    </citation>
    <scope>NUCLEOTIDE SEQUENCE</scope>
    <source>
        <strain evidence="1">RBS10-49</strain>
    </source>
</reference>
<dbReference type="Gene3D" id="2.60.40.2000">
    <property type="match status" value="1"/>
</dbReference>
<dbReference type="RefSeq" id="WP_066197483.1">
    <property type="nucleotide sequence ID" value="NZ_CBCSAS010000020.1"/>
</dbReference>
<comment type="caution">
    <text evidence="3">The sequence shown here is derived from an EMBL/GenBank/DDBJ whole genome shotgun (WGS) entry which is preliminary data.</text>
</comment>
<dbReference type="InterPro" id="IPR022477">
    <property type="entry name" value="Spore_YqfC"/>
</dbReference>